<dbReference type="STRING" id="226506.SAMN04488519_107143"/>
<dbReference type="AlphaFoldDB" id="A0A1I5HMB7"/>
<gene>
    <name evidence="2" type="ORF">SAMN04488519_107143</name>
</gene>
<protein>
    <recommendedName>
        <fullName evidence="4">TonB protein C-terminal</fullName>
    </recommendedName>
</protein>
<evidence type="ECO:0000313" key="2">
    <source>
        <dbReference type="EMBL" id="SFO49462.1"/>
    </source>
</evidence>
<evidence type="ECO:0000313" key="3">
    <source>
        <dbReference type="Proteomes" id="UP000199564"/>
    </source>
</evidence>
<accession>A0A1I5HMB7</accession>
<evidence type="ECO:0008006" key="4">
    <source>
        <dbReference type="Google" id="ProtNLM"/>
    </source>
</evidence>
<evidence type="ECO:0000256" key="1">
    <source>
        <dbReference type="SAM" id="SignalP"/>
    </source>
</evidence>
<dbReference type="RefSeq" id="WP_091654548.1">
    <property type="nucleotide sequence ID" value="NZ_FOVW01000007.1"/>
</dbReference>
<reference evidence="3" key="1">
    <citation type="submission" date="2016-10" db="EMBL/GenBank/DDBJ databases">
        <authorList>
            <person name="Varghese N."/>
            <person name="Submissions S."/>
        </authorList>
    </citation>
    <scope>NUCLEOTIDE SEQUENCE [LARGE SCALE GENOMIC DNA]</scope>
    <source>
        <strain evidence="3">DSM 15282</strain>
    </source>
</reference>
<proteinExistence type="predicted"/>
<feature type="chain" id="PRO_5011470556" description="TonB protein C-terminal" evidence="1">
    <location>
        <begin position="29"/>
        <end position="181"/>
    </location>
</feature>
<sequence>MMNSFKIKTLGPIATVMIFLAVQLSVSAAAQMNGDESNDDKLESSIVRYNRLSLKSVPNKSVKAEEITISKDLELKPLTNTEESMASNLDSHWAWPEYTLDMIDSYSPFLFRTKKSRDVEEVKVLLMVDSKGKLSGYELLTETDKGLRERIDYLVRQLPKCKPVPGFANYSPETFELTIRK</sequence>
<dbReference type="Proteomes" id="UP000199564">
    <property type="component" value="Unassembled WGS sequence"/>
</dbReference>
<name>A0A1I5HMB7_9BACT</name>
<feature type="signal peptide" evidence="1">
    <location>
        <begin position="1"/>
        <end position="28"/>
    </location>
</feature>
<organism evidence="2 3">
    <name type="scientific">Algoriphagus ornithinivorans</name>
    <dbReference type="NCBI Taxonomy" id="226506"/>
    <lineage>
        <taxon>Bacteria</taxon>
        <taxon>Pseudomonadati</taxon>
        <taxon>Bacteroidota</taxon>
        <taxon>Cytophagia</taxon>
        <taxon>Cytophagales</taxon>
        <taxon>Cyclobacteriaceae</taxon>
        <taxon>Algoriphagus</taxon>
    </lineage>
</organism>
<keyword evidence="1" id="KW-0732">Signal</keyword>
<keyword evidence="3" id="KW-1185">Reference proteome</keyword>
<dbReference type="EMBL" id="FOVW01000007">
    <property type="protein sequence ID" value="SFO49462.1"/>
    <property type="molecule type" value="Genomic_DNA"/>
</dbReference>